<sequence>GAGHFVPKSRPAQALQVLRNFVNGFSYDNCLQAMNLAAAPLWAYYNYLNPPVSRRDADRVCSMPVGCPGRSGIALVERRARKQFRLGNVDRKRTISTKS</sequence>
<dbReference type="Proteomes" id="UP000230423">
    <property type="component" value="Unassembled WGS sequence"/>
</dbReference>
<feature type="non-terminal residue" evidence="1">
    <location>
        <position position="1"/>
    </location>
</feature>
<gene>
    <name evidence="1" type="ORF">TELCIR_12996</name>
</gene>
<protein>
    <submittedName>
        <fullName evidence="1">Uncharacterized protein</fullName>
    </submittedName>
</protein>
<organism evidence="1 2">
    <name type="scientific">Teladorsagia circumcincta</name>
    <name type="common">Brown stomach worm</name>
    <name type="synonym">Ostertagia circumcincta</name>
    <dbReference type="NCBI Taxonomy" id="45464"/>
    <lineage>
        <taxon>Eukaryota</taxon>
        <taxon>Metazoa</taxon>
        <taxon>Ecdysozoa</taxon>
        <taxon>Nematoda</taxon>
        <taxon>Chromadorea</taxon>
        <taxon>Rhabditida</taxon>
        <taxon>Rhabditina</taxon>
        <taxon>Rhabditomorpha</taxon>
        <taxon>Strongyloidea</taxon>
        <taxon>Trichostrongylidae</taxon>
        <taxon>Teladorsagia</taxon>
    </lineage>
</organism>
<keyword evidence="2" id="KW-1185">Reference proteome</keyword>
<dbReference type="EMBL" id="KZ349085">
    <property type="protein sequence ID" value="PIO65339.1"/>
    <property type="molecule type" value="Genomic_DNA"/>
</dbReference>
<accession>A0A2G9U4Z1</accession>
<dbReference type="AlphaFoldDB" id="A0A2G9U4Z1"/>
<name>A0A2G9U4Z1_TELCI</name>
<evidence type="ECO:0000313" key="1">
    <source>
        <dbReference type="EMBL" id="PIO65339.1"/>
    </source>
</evidence>
<proteinExistence type="predicted"/>
<dbReference type="OrthoDB" id="443318at2759"/>
<evidence type="ECO:0000313" key="2">
    <source>
        <dbReference type="Proteomes" id="UP000230423"/>
    </source>
</evidence>
<reference evidence="1 2" key="1">
    <citation type="submission" date="2015-09" db="EMBL/GenBank/DDBJ databases">
        <title>Draft genome of the parasitic nematode Teladorsagia circumcincta isolate WARC Sus (inbred).</title>
        <authorList>
            <person name="Mitreva M."/>
        </authorList>
    </citation>
    <scope>NUCLEOTIDE SEQUENCE [LARGE SCALE GENOMIC DNA]</scope>
    <source>
        <strain evidence="1 2">S</strain>
    </source>
</reference>